<dbReference type="PANTHER" id="PTHR48100">
    <property type="entry name" value="BROAD-SPECIFICITY PHOSPHATASE YOR283W-RELATED"/>
    <property type="match status" value="1"/>
</dbReference>
<proteinExistence type="predicted"/>
<gene>
    <name evidence="3" type="ORF">LOOC260_113630</name>
</gene>
<dbReference type="Pfam" id="PF00300">
    <property type="entry name" value="His_Phos_1"/>
    <property type="match status" value="1"/>
</dbReference>
<accession>A0A0A1GYB8</accession>
<dbReference type="KEGG" id="lho:LOOC260_113630"/>
<dbReference type="RefSeq" id="WP_041093864.1">
    <property type="nucleotide sequence ID" value="NZ_AP014680.1"/>
</dbReference>
<feature type="active site" description="Tele-phosphohistidine intermediate" evidence="1">
    <location>
        <position position="9"/>
    </location>
</feature>
<dbReference type="HOGENOM" id="CLU_033323_9_0_9"/>
<evidence type="ECO:0000313" key="3">
    <source>
        <dbReference type="EMBL" id="BAP85899.1"/>
    </source>
</evidence>
<dbReference type="InterPro" id="IPR013078">
    <property type="entry name" value="His_Pase_superF_clade-1"/>
</dbReference>
<sequence length="220" mass="24578">MTNLYFVRHGKTEWNLEARYQGAHGDSPLLDQSYDEIKQLGRFLAGTQFAHVYASPIKRARLTAFELVKSIQQAVPLTLMSQLSEFGLGKMEGMLFDDVKQQFPSEYDAFRHHPEAYDPTSIDGESFPQLINRMGRAIKEIAAVNQGDDINVLIVSHGAALNAVINALLGVPLAHLRDRGGLSNTSTTILQTQLGREFKLIKWNDTSYLKKTISDPTDTI</sequence>
<reference evidence="3 4" key="1">
    <citation type="submission" date="2014-11" db="EMBL/GenBank/DDBJ databases">
        <title>Complete genome sequence and analysis of Lactobacillus hokkaidonensis LOOC260T.</title>
        <authorList>
            <person name="Tanizawa Y."/>
            <person name="Tohno M."/>
            <person name="Kaminuma E."/>
            <person name="Nakamura Y."/>
            <person name="Arita M."/>
        </authorList>
    </citation>
    <scope>NUCLEOTIDE SEQUENCE [LARGE SCALE GENOMIC DNA]</scope>
    <source>
        <strain evidence="3 4">LOOC260</strain>
    </source>
</reference>
<feature type="binding site" evidence="2">
    <location>
        <position position="59"/>
    </location>
    <ligand>
        <name>substrate</name>
    </ligand>
</feature>
<dbReference type="InterPro" id="IPR029033">
    <property type="entry name" value="His_PPase_superfam"/>
</dbReference>
<dbReference type="GO" id="GO:0005737">
    <property type="term" value="C:cytoplasm"/>
    <property type="evidence" value="ECO:0007669"/>
    <property type="project" value="TreeGrafter"/>
</dbReference>
<dbReference type="SUPFAM" id="SSF53254">
    <property type="entry name" value="Phosphoglycerate mutase-like"/>
    <property type="match status" value="1"/>
</dbReference>
<dbReference type="SMART" id="SM00855">
    <property type="entry name" value="PGAM"/>
    <property type="match status" value="1"/>
</dbReference>
<dbReference type="AlphaFoldDB" id="A0A0A1GYB8"/>
<protein>
    <submittedName>
        <fullName evidence="3">Phosphoglycerate mutase</fullName>
    </submittedName>
</protein>
<feature type="binding site" evidence="2">
    <location>
        <begin position="8"/>
        <end position="15"/>
    </location>
    <ligand>
        <name>substrate</name>
    </ligand>
</feature>
<dbReference type="InterPro" id="IPR050275">
    <property type="entry name" value="PGM_Phosphatase"/>
</dbReference>
<organism evidence="3 4">
    <name type="scientific">Paucilactobacillus hokkaidonensis JCM 18461</name>
    <dbReference type="NCBI Taxonomy" id="1291742"/>
    <lineage>
        <taxon>Bacteria</taxon>
        <taxon>Bacillati</taxon>
        <taxon>Bacillota</taxon>
        <taxon>Bacilli</taxon>
        <taxon>Lactobacillales</taxon>
        <taxon>Lactobacillaceae</taxon>
        <taxon>Paucilactobacillus</taxon>
    </lineage>
</organism>
<feature type="active site" description="Proton donor/acceptor" evidence="1">
    <location>
        <position position="85"/>
    </location>
</feature>
<dbReference type="PANTHER" id="PTHR48100:SF1">
    <property type="entry name" value="HISTIDINE PHOSPHATASE FAMILY PROTEIN-RELATED"/>
    <property type="match status" value="1"/>
</dbReference>
<evidence type="ECO:0000256" key="1">
    <source>
        <dbReference type="PIRSR" id="PIRSR613078-1"/>
    </source>
</evidence>
<dbReference type="CDD" id="cd07067">
    <property type="entry name" value="HP_PGM_like"/>
    <property type="match status" value="1"/>
</dbReference>
<evidence type="ECO:0000256" key="2">
    <source>
        <dbReference type="PIRSR" id="PIRSR613078-2"/>
    </source>
</evidence>
<dbReference type="EMBL" id="AP014680">
    <property type="protein sequence ID" value="BAP85899.1"/>
    <property type="molecule type" value="Genomic_DNA"/>
</dbReference>
<name>A0A0A1GYB8_9LACO</name>
<evidence type="ECO:0000313" key="4">
    <source>
        <dbReference type="Proteomes" id="UP000031620"/>
    </source>
</evidence>
<dbReference type="Proteomes" id="UP000031620">
    <property type="component" value="Chromosome"/>
</dbReference>
<dbReference type="GO" id="GO:0016791">
    <property type="term" value="F:phosphatase activity"/>
    <property type="evidence" value="ECO:0007669"/>
    <property type="project" value="TreeGrafter"/>
</dbReference>
<dbReference type="Gene3D" id="3.40.50.1240">
    <property type="entry name" value="Phosphoglycerate mutase-like"/>
    <property type="match status" value="1"/>
</dbReference>
<dbReference type="STRING" id="1291742.LOOC260_113630"/>